<gene>
    <name evidence="1" type="ORF">K488DRAFT_85600</name>
</gene>
<reference evidence="1" key="1">
    <citation type="submission" date="2021-02" db="EMBL/GenBank/DDBJ databases">
        <authorList>
            <consortium name="DOE Joint Genome Institute"/>
            <person name="Ahrendt S."/>
            <person name="Looney B.P."/>
            <person name="Miyauchi S."/>
            <person name="Morin E."/>
            <person name="Drula E."/>
            <person name="Courty P.E."/>
            <person name="Chicoki N."/>
            <person name="Fauchery L."/>
            <person name="Kohler A."/>
            <person name="Kuo A."/>
            <person name="Labutti K."/>
            <person name="Pangilinan J."/>
            <person name="Lipzen A."/>
            <person name="Riley R."/>
            <person name="Andreopoulos W."/>
            <person name="He G."/>
            <person name="Johnson J."/>
            <person name="Barry K.W."/>
            <person name="Grigoriev I.V."/>
            <person name="Nagy L."/>
            <person name="Hibbett D."/>
            <person name="Henrissat B."/>
            <person name="Matheny P.B."/>
            <person name="Labbe J."/>
            <person name="Martin F."/>
        </authorList>
    </citation>
    <scope>NUCLEOTIDE SEQUENCE</scope>
    <source>
        <strain evidence="1">EC-137</strain>
    </source>
</reference>
<keyword evidence="1" id="KW-0489">Methyltransferase</keyword>
<evidence type="ECO:0000313" key="1">
    <source>
        <dbReference type="EMBL" id="KAI0032696.1"/>
    </source>
</evidence>
<reference evidence="1" key="2">
    <citation type="journal article" date="2022" name="New Phytol.">
        <title>Evolutionary transition to the ectomycorrhizal habit in the genomes of a hyperdiverse lineage of mushroom-forming fungi.</title>
        <authorList>
            <person name="Looney B."/>
            <person name="Miyauchi S."/>
            <person name="Morin E."/>
            <person name="Drula E."/>
            <person name="Courty P.E."/>
            <person name="Kohler A."/>
            <person name="Kuo A."/>
            <person name="LaButti K."/>
            <person name="Pangilinan J."/>
            <person name="Lipzen A."/>
            <person name="Riley R."/>
            <person name="Andreopoulos W."/>
            <person name="He G."/>
            <person name="Johnson J."/>
            <person name="Nolan M."/>
            <person name="Tritt A."/>
            <person name="Barry K.W."/>
            <person name="Grigoriev I.V."/>
            <person name="Nagy L.G."/>
            <person name="Hibbett D."/>
            <person name="Henrissat B."/>
            <person name="Matheny P.B."/>
            <person name="Labbe J."/>
            <person name="Martin F.M."/>
        </authorList>
    </citation>
    <scope>NUCLEOTIDE SEQUENCE</scope>
    <source>
        <strain evidence="1">EC-137</strain>
    </source>
</reference>
<keyword evidence="1" id="KW-0808">Transferase</keyword>
<evidence type="ECO:0000313" key="2">
    <source>
        <dbReference type="Proteomes" id="UP000814128"/>
    </source>
</evidence>
<protein>
    <submittedName>
        <fullName evidence="1">Methyltransferase domain-containing protein</fullName>
    </submittedName>
</protein>
<keyword evidence="2" id="KW-1185">Reference proteome</keyword>
<sequence>MAFGNRSCGFSGQSLSRQALFILAPVLFFALIFLLSSPTITETYSRHFKASSPVLGDHQRYFPAPGELRSWIAEEEARYTAFLTDRRKLIEKIGPSIESFPTHGEPNLLWDLLIPTFQCPHSVRRIGDLGDGGKWVCGVEVLARQSRCIVYSFGISTDSSFEADLMTRAPGCEVWGYDFSVDGFGPQIPKDSDLARRAYFHKWGLSGKDAHGPGDNPPMYTLRTLLEMNGHDFVDVLKIDVEGSEFDVLTSFLQTLKHGETLPFGQLQIEIHAWDGHGDFANFLPWWEALEAAGFRPFFWEPNLPYVNNLRRRPDLAEYSFINIYGQNPLIID</sequence>
<name>A0ACB8QLJ5_9AGAM</name>
<dbReference type="Proteomes" id="UP000814128">
    <property type="component" value="Unassembled WGS sequence"/>
</dbReference>
<comment type="caution">
    <text evidence="1">The sequence shown here is derived from an EMBL/GenBank/DDBJ whole genome shotgun (WGS) entry which is preliminary data.</text>
</comment>
<organism evidence="1 2">
    <name type="scientific">Vararia minispora EC-137</name>
    <dbReference type="NCBI Taxonomy" id="1314806"/>
    <lineage>
        <taxon>Eukaryota</taxon>
        <taxon>Fungi</taxon>
        <taxon>Dikarya</taxon>
        <taxon>Basidiomycota</taxon>
        <taxon>Agaricomycotina</taxon>
        <taxon>Agaricomycetes</taxon>
        <taxon>Russulales</taxon>
        <taxon>Lachnocladiaceae</taxon>
        <taxon>Vararia</taxon>
    </lineage>
</organism>
<accession>A0ACB8QLJ5</accession>
<proteinExistence type="predicted"/>
<dbReference type="EMBL" id="MU273538">
    <property type="protein sequence ID" value="KAI0032696.1"/>
    <property type="molecule type" value="Genomic_DNA"/>
</dbReference>